<dbReference type="PIRSF" id="PIRSF000538">
    <property type="entry name" value="GlpK"/>
    <property type="match status" value="1"/>
</dbReference>
<dbReference type="GO" id="GO:0046316">
    <property type="term" value="F:gluconokinase activity"/>
    <property type="evidence" value="ECO:0007669"/>
    <property type="project" value="UniProtKB-EC"/>
</dbReference>
<evidence type="ECO:0000313" key="7">
    <source>
        <dbReference type="EMBL" id="MBM7840248.1"/>
    </source>
</evidence>
<protein>
    <submittedName>
        <fullName evidence="7">Gluconokinase</fullName>
        <ecNumber evidence="7">2.7.1.12</ecNumber>
    </submittedName>
</protein>
<dbReference type="InterPro" id="IPR050406">
    <property type="entry name" value="FGGY_Carb_Kinase"/>
</dbReference>
<feature type="domain" description="Carbohydrate kinase FGGY N-terminal" evidence="5">
    <location>
        <begin position="2"/>
        <end position="244"/>
    </location>
</feature>
<evidence type="ECO:0000259" key="5">
    <source>
        <dbReference type="Pfam" id="PF00370"/>
    </source>
</evidence>
<dbReference type="InterPro" id="IPR000577">
    <property type="entry name" value="Carb_kinase_FGGY"/>
</dbReference>
<dbReference type="Pfam" id="PF02782">
    <property type="entry name" value="FGGY_C"/>
    <property type="match status" value="1"/>
</dbReference>
<dbReference type="Pfam" id="PF00370">
    <property type="entry name" value="FGGY_N"/>
    <property type="match status" value="1"/>
</dbReference>
<feature type="domain" description="Carbohydrate kinase FGGY C-terminal" evidence="6">
    <location>
        <begin position="254"/>
        <end position="438"/>
    </location>
</feature>
<comment type="similarity">
    <text evidence="1 4">Belongs to the FGGY kinase family.</text>
</comment>
<dbReference type="EMBL" id="JAFBCV010000012">
    <property type="protein sequence ID" value="MBM7840248.1"/>
    <property type="molecule type" value="Genomic_DNA"/>
</dbReference>
<reference evidence="7" key="1">
    <citation type="submission" date="2021-01" db="EMBL/GenBank/DDBJ databases">
        <title>Genomic Encyclopedia of Type Strains, Phase IV (KMG-IV): sequencing the most valuable type-strain genomes for metagenomic binning, comparative biology and taxonomic classification.</title>
        <authorList>
            <person name="Goeker M."/>
        </authorList>
    </citation>
    <scope>NUCLEOTIDE SEQUENCE</scope>
    <source>
        <strain evidence="7">DSM 21943</strain>
    </source>
</reference>
<keyword evidence="8" id="KW-1185">Reference proteome</keyword>
<evidence type="ECO:0000259" key="6">
    <source>
        <dbReference type="Pfam" id="PF02782"/>
    </source>
</evidence>
<dbReference type="PANTHER" id="PTHR43095">
    <property type="entry name" value="SUGAR KINASE"/>
    <property type="match status" value="1"/>
</dbReference>
<evidence type="ECO:0000256" key="2">
    <source>
        <dbReference type="ARBA" id="ARBA00022679"/>
    </source>
</evidence>
<sequence length="499" mass="55234">MYSIGLDIGTTSAKAVLFSKANEALDSCEAYYPLIQEQPGYAEQDAEVVFEACLLALEQLHTKHKITNQITAFGLSAAMHSLLAVDENGKPLINALIWADNRSAAIINELKQTDFYQDFYKRTGTPIHPMSWIGKLKWFNQNNQVVFKKAAKFISIKEYICQKLFGEYVVDEAIAGGTGVYHLTTKQWDQDILNYIGVNREKLSVIVPTTYEFTKRTSRGKQALPYSNCRFIIGASDGVLANVGTFALTSDVATVTIGTSGAVRMHTKQPSTDLEMRTFCYALTEDDWIAGGATNNGGIALQWYIDQFAKGEKTVDIIKEALTVPPGANGLFFLPFLNGERAPYWNPDTRGAFIGISATHQRAHFSRAVLEGILFSIQSVLAALEETIGPVKAIHASGGFARSEEWVQMLADITGKRVRLPQSHHASALGAVRLAKHALGIESLTENSEVGPTVNFEPFQKHVHTYASVFHTYEKLYQSLEPVFPEIIKQQQVNNNIIM</sequence>
<dbReference type="InterPro" id="IPR043129">
    <property type="entry name" value="ATPase_NBD"/>
</dbReference>
<evidence type="ECO:0000256" key="4">
    <source>
        <dbReference type="RuleBase" id="RU003733"/>
    </source>
</evidence>
<evidence type="ECO:0000256" key="3">
    <source>
        <dbReference type="ARBA" id="ARBA00022777"/>
    </source>
</evidence>
<gene>
    <name evidence="7" type="ORF">JOC54_003528</name>
</gene>
<dbReference type="EC" id="2.7.1.12" evidence="7"/>
<dbReference type="PANTHER" id="PTHR43095:SF2">
    <property type="entry name" value="GLUCONOKINASE"/>
    <property type="match status" value="1"/>
</dbReference>
<dbReference type="Gene3D" id="3.30.420.40">
    <property type="match status" value="2"/>
</dbReference>
<dbReference type="InterPro" id="IPR018484">
    <property type="entry name" value="FGGY_N"/>
</dbReference>
<dbReference type="SUPFAM" id="SSF53067">
    <property type="entry name" value="Actin-like ATPase domain"/>
    <property type="match status" value="2"/>
</dbReference>
<dbReference type="InterPro" id="IPR018483">
    <property type="entry name" value="Carb_kinase_FGGY_CS"/>
</dbReference>
<dbReference type="Proteomes" id="UP001179280">
    <property type="component" value="Unassembled WGS sequence"/>
</dbReference>
<accession>A0ABS2SXJ0</accession>
<dbReference type="CDD" id="cd07770">
    <property type="entry name" value="ASKHA_NBD_FGGY_GntK"/>
    <property type="match status" value="1"/>
</dbReference>
<comment type="caution">
    <text evidence="7">The sequence shown here is derived from an EMBL/GenBank/DDBJ whole genome shotgun (WGS) entry which is preliminary data.</text>
</comment>
<dbReference type="PROSITE" id="PS00445">
    <property type="entry name" value="FGGY_KINASES_2"/>
    <property type="match status" value="1"/>
</dbReference>
<organism evidence="7 8">
    <name type="scientific">Shouchella xiaoxiensis</name>
    <dbReference type="NCBI Taxonomy" id="766895"/>
    <lineage>
        <taxon>Bacteria</taxon>
        <taxon>Bacillati</taxon>
        <taxon>Bacillota</taxon>
        <taxon>Bacilli</taxon>
        <taxon>Bacillales</taxon>
        <taxon>Bacillaceae</taxon>
        <taxon>Shouchella</taxon>
    </lineage>
</organism>
<name>A0ABS2SXJ0_9BACI</name>
<keyword evidence="2 4" id="KW-0808">Transferase</keyword>
<evidence type="ECO:0000313" key="8">
    <source>
        <dbReference type="Proteomes" id="UP001179280"/>
    </source>
</evidence>
<keyword evidence="3 4" id="KW-0418">Kinase</keyword>
<dbReference type="RefSeq" id="WP_204467777.1">
    <property type="nucleotide sequence ID" value="NZ_JAFBCV010000012.1"/>
</dbReference>
<evidence type="ECO:0000256" key="1">
    <source>
        <dbReference type="ARBA" id="ARBA00009156"/>
    </source>
</evidence>
<dbReference type="InterPro" id="IPR018485">
    <property type="entry name" value="FGGY_C"/>
</dbReference>
<proteinExistence type="inferred from homology"/>